<keyword evidence="2" id="KW-0472">Membrane</keyword>
<keyword evidence="2" id="KW-0812">Transmembrane</keyword>
<organism evidence="4 5">
    <name type="scientific">Anthostomella pinea</name>
    <dbReference type="NCBI Taxonomy" id="933095"/>
    <lineage>
        <taxon>Eukaryota</taxon>
        <taxon>Fungi</taxon>
        <taxon>Dikarya</taxon>
        <taxon>Ascomycota</taxon>
        <taxon>Pezizomycotina</taxon>
        <taxon>Sordariomycetes</taxon>
        <taxon>Xylariomycetidae</taxon>
        <taxon>Xylariales</taxon>
        <taxon>Xylariaceae</taxon>
        <taxon>Anthostomella</taxon>
    </lineage>
</organism>
<feature type="transmembrane region" description="Helical" evidence="2">
    <location>
        <begin position="103"/>
        <end position="120"/>
    </location>
</feature>
<gene>
    <name evidence="4" type="ORF">KHLLAP_LOCUS12039</name>
</gene>
<feature type="compositionally biased region" description="Basic and acidic residues" evidence="1">
    <location>
        <begin position="227"/>
        <end position="243"/>
    </location>
</feature>
<dbReference type="AlphaFoldDB" id="A0AAI8YNX7"/>
<keyword evidence="2" id="KW-1133">Transmembrane helix</keyword>
<name>A0AAI8YNX7_9PEZI</name>
<protein>
    <submittedName>
        <fullName evidence="4">Uu.00g071960.m01.CDS01</fullName>
    </submittedName>
</protein>
<feature type="transmembrane region" description="Helical" evidence="2">
    <location>
        <begin position="21"/>
        <end position="52"/>
    </location>
</feature>
<dbReference type="Proteomes" id="UP001295740">
    <property type="component" value="Unassembled WGS sequence"/>
</dbReference>
<evidence type="ECO:0000313" key="5">
    <source>
        <dbReference type="Proteomes" id="UP001295740"/>
    </source>
</evidence>
<comment type="caution">
    <text evidence="4">The sequence shown here is derived from an EMBL/GenBank/DDBJ whole genome shotgun (WGS) entry which is preliminary data.</text>
</comment>
<sequence length="271" mass="29609">MLGFKGKSGQTGQSGQLGSKGTAWIILNVIRCCNIAVLLSVMVTCVLMMIFAKMPSAWQFFDDVTLAFVLSVAGLLIFSEVGLWEKGQAFVAATWPILGPSKGFTWLGAIISLMGCHLLGSLSNETYTSKSVPKQVSQIMMGSGIICLTFGISNVIASLAFRNKKNGLRARAVRKEGATVSNVVFHDNYSTSSSPSYNEKRVNISGPIPQNQDLEQGYSHSEYTLAEDDRRSPIMPELKRPDTALHPANRSSSYSETSHLTRFTQLPENKF</sequence>
<dbReference type="InterPro" id="IPR056019">
    <property type="entry name" value="DUF7598"/>
</dbReference>
<evidence type="ECO:0000259" key="3">
    <source>
        <dbReference type="Pfam" id="PF24535"/>
    </source>
</evidence>
<feature type="transmembrane region" description="Helical" evidence="2">
    <location>
        <begin position="64"/>
        <end position="83"/>
    </location>
</feature>
<feature type="compositionally biased region" description="Polar residues" evidence="1">
    <location>
        <begin position="208"/>
        <end position="222"/>
    </location>
</feature>
<feature type="domain" description="DUF7598" evidence="3">
    <location>
        <begin position="23"/>
        <end position="159"/>
    </location>
</feature>
<evidence type="ECO:0000256" key="2">
    <source>
        <dbReference type="SAM" id="Phobius"/>
    </source>
</evidence>
<evidence type="ECO:0000313" key="4">
    <source>
        <dbReference type="EMBL" id="CAJ2511571.1"/>
    </source>
</evidence>
<dbReference type="Pfam" id="PF24535">
    <property type="entry name" value="DUF7598"/>
    <property type="match status" value="1"/>
</dbReference>
<reference evidence="4" key="1">
    <citation type="submission" date="2023-10" db="EMBL/GenBank/DDBJ databases">
        <authorList>
            <person name="Hackl T."/>
        </authorList>
    </citation>
    <scope>NUCLEOTIDE SEQUENCE</scope>
</reference>
<dbReference type="EMBL" id="CAUWAG010000018">
    <property type="protein sequence ID" value="CAJ2511571.1"/>
    <property type="molecule type" value="Genomic_DNA"/>
</dbReference>
<feature type="region of interest" description="Disordered" evidence="1">
    <location>
        <begin position="190"/>
        <end position="271"/>
    </location>
</feature>
<evidence type="ECO:0000256" key="1">
    <source>
        <dbReference type="SAM" id="MobiDB-lite"/>
    </source>
</evidence>
<proteinExistence type="predicted"/>
<feature type="transmembrane region" description="Helical" evidence="2">
    <location>
        <begin position="140"/>
        <end position="161"/>
    </location>
</feature>
<accession>A0AAI8YNX7</accession>
<keyword evidence="5" id="KW-1185">Reference proteome</keyword>
<feature type="compositionally biased region" description="Polar residues" evidence="1">
    <location>
        <begin position="249"/>
        <end position="271"/>
    </location>
</feature>